<feature type="transmembrane region" description="Helical" evidence="1">
    <location>
        <begin position="12"/>
        <end position="34"/>
    </location>
</feature>
<keyword evidence="3" id="KW-1185">Reference proteome</keyword>
<evidence type="ECO:0000313" key="2">
    <source>
        <dbReference type="EMBL" id="KAG1812508.1"/>
    </source>
</evidence>
<comment type="caution">
    <text evidence="2">The sequence shown here is derived from an EMBL/GenBank/DDBJ whole genome shotgun (WGS) entry which is preliminary data.</text>
</comment>
<protein>
    <submittedName>
        <fullName evidence="2">Uncharacterized protein</fullName>
    </submittedName>
</protein>
<evidence type="ECO:0000256" key="1">
    <source>
        <dbReference type="SAM" id="Phobius"/>
    </source>
</evidence>
<keyword evidence="1" id="KW-0812">Transmembrane</keyword>
<gene>
    <name evidence="2" type="ORF">BJ212DRAFT_454032</name>
</gene>
<dbReference type="Proteomes" id="UP000807769">
    <property type="component" value="Unassembled WGS sequence"/>
</dbReference>
<name>A0A9P7E684_9AGAM</name>
<dbReference type="GeneID" id="64637262"/>
<sequence>MTSQQLPQPATFSYYSSLPLLAYHYCNVVSILSLPRSPVPTRSSLVLAVTVIPIYFWTRSFILPCLSSYLYTPNSGAVQTAASIRRPIKVYCVQLPLWSSTHSCGFWTSHWVSPAGVHAVMDNVKRQRIMFPFYCDTHDFHQNHRNSTMIYVRNHPLIDWFEILFR</sequence>
<accession>A0A9P7E684</accession>
<keyword evidence="1" id="KW-1133">Transmembrane helix</keyword>
<keyword evidence="1" id="KW-0472">Membrane</keyword>
<feature type="transmembrane region" description="Helical" evidence="1">
    <location>
        <begin position="46"/>
        <end position="71"/>
    </location>
</feature>
<organism evidence="2 3">
    <name type="scientific">Suillus subaureus</name>
    <dbReference type="NCBI Taxonomy" id="48587"/>
    <lineage>
        <taxon>Eukaryota</taxon>
        <taxon>Fungi</taxon>
        <taxon>Dikarya</taxon>
        <taxon>Basidiomycota</taxon>
        <taxon>Agaricomycotina</taxon>
        <taxon>Agaricomycetes</taxon>
        <taxon>Agaricomycetidae</taxon>
        <taxon>Boletales</taxon>
        <taxon>Suillineae</taxon>
        <taxon>Suillaceae</taxon>
        <taxon>Suillus</taxon>
    </lineage>
</organism>
<dbReference type="RefSeq" id="XP_041190653.1">
    <property type="nucleotide sequence ID" value="XM_041343246.1"/>
</dbReference>
<evidence type="ECO:0000313" key="3">
    <source>
        <dbReference type="Proteomes" id="UP000807769"/>
    </source>
</evidence>
<dbReference type="EMBL" id="JABBWG010000026">
    <property type="protein sequence ID" value="KAG1812508.1"/>
    <property type="molecule type" value="Genomic_DNA"/>
</dbReference>
<dbReference type="AlphaFoldDB" id="A0A9P7E684"/>
<reference evidence="2" key="1">
    <citation type="journal article" date="2020" name="New Phytol.">
        <title>Comparative genomics reveals dynamic genome evolution in host specialist ectomycorrhizal fungi.</title>
        <authorList>
            <person name="Lofgren L.A."/>
            <person name="Nguyen N.H."/>
            <person name="Vilgalys R."/>
            <person name="Ruytinx J."/>
            <person name="Liao H.L."/>
            <person name="Branco S."/>
            <person name="Kuo A."/>
            <person name="LaButti K."/>
            <person name="Lipzen A."/>
            <person name="Andreopoulos W."/>
            <person name="Pangilinan J."/>
            <person name="Riley R."/>
            <person name="Hundley H."/>
            <person name="Na H."/>
            <person name="Barry K."/>
            <person name="Grigoriev I.V."/>
            <person name="Stajich J.E."/>
            <person name="Kennedy P.G."/>
        </authorList>
    </citation>
    <scope>NUCLEOTIDE SEQUENCE</scope>
    <source>
        <strain evidence="2">MN1</strain>
    </source>
</reference>
<proteinExistence type="predicted"/>